<feature type="signal peptide" evidence="4">
    <location>
        <begin position="1"/>
        <end position="21"/>
    </location>
</feature>
<dbReference type="CDD" id="cd13585">
    <property type="entry name" value="PBP2_TMBP_like"/>
    <property type="match status" value="1"/>
</dbReference>
<evidence type="ECO:0000256" key="4">
    <source>
        <dbReference type="SAM" id="SignalP"/>
    </source>
</evidence>
<dbReference type="SUPFAM" id="SSF53850">
    <property type="entry name" value="Periplasmic binding protein-like II"/>
    <property type="match status" value="1"/>
</dbReference>
<reference evidence="5" key="1">
    <citation type="submission" date="2020-08" db="EMBL/GenBank/DDBJ databases">
        <authorList>
            <person name="Cejkova D."/>
            <person name="Kubasova T."/>
            <person name="Jahodarova E."/>
            <person name="Rychlik I."/>
        </authorList>
    </citation>
    <scope>NUCLEOTIDE SEQUENCE</scope>
    <source>
        <strain evidence="5">An836</strain>
    </source>
</reference>
<dbReference type="Gene3D" id="3.40.190.10">
    <property type="entry name" value="Periplasmic binding protein-like II"/>
    <property type="match status" value="3"/>
</dbReference>
<dbReference type="PANTHER" id="PTHR43649">
    <property type="entry name" value="ARABINOSE-BINDING PROTEIN-RELATED"/>
    <property type="match status" value="1"/>
</dbReference>
<comment type="similarity">
    <text evidence="1">Belongs to the bacterial solute-binding protein 1 family.</text>
</comment>
<comment type="caution">
    <text evidence="5">The sequence shown here is derived from an EMBL/GenBank/DDBJ whole genome shotgun (WGS) entry which is preliminary data.</text>
</comment>
<gene>
    <name evidence="5" type="ORF">H7U32_09290</name>
</gene>
<evidence type="ECO:0000256" key="2">
    <source>
        <dbReference type="ARBA" id="ARBA00022448"/>
    </source>
</evidence>
<dbReference type="PROSITE" id="PS51257">
    <property type="entry name" value="PROKAR_LIPOPROTEIN"/>
    <property type="match status" value="1"/>
</dbReference>
<organism evidence="5 6">
    <name type="scientific">Bifidobacterium pullorum subsp. saeculare</name>
    <dbReference type="NCBI Taxonomy" id="78257"/>
    <lineage>
        <taxon>Bacteria</taxon>
        <taxon>Bacillati</taxon>
        <taxon>Actinomycetota</taxon>
        <taxon>Actinomycetes</taxon>
        <taxon>Bifidobacteriales</taxon>
        <taxon>Bifidobacteriaceae</taxon>
        <taxon>Bifidobacterium</taxon>
    </lineage>
</organism>
<keyword evidence="2" id="KW-0813">Transport</keyword>
<protein>
    <submittedName>
        <fullName evidence="5">Sugar ABC transporter substrate-binding protein</fullName>
    </submittedName>
</protein>
<dbReference type="Proteomes" id="UP000718821">
    <property type="component" value="Unassembled WGS sequence"/>
</dbReference>
<reference evidence="5" key="2">
    <citation type="journal article" date="2021" name="Sci. Rep.">
        <title>The distribution of antibiotic resistance genes in chicken gut microbiota commensals.</title>
        <authorList>
            <person name="Juricova H."/>
            <person name="Matiasovicova J."/>
            <person name="Kubasova T."/>
            <person name="Cejkova D."/>
            <person name="Rychlik I."/>
        </authorList>
    </citation>
    <scope>NUCLEOTIDE SEQUENCE</scope>
    <source>
        <strain evidence="5">An836</strain>
    </source>
</reference>
<keyword evidence="6" id="KW-1185">Reference proteome</keyword>
<dbReference type="PROSITE" id="PS01037">
    <property type="entry name" value="SBP_BACTERIAL_1"/>
    <property type="match status" value="1"/>
</dbReference>
<dbReference type="EMBL" id="JACLYU010000049">
    <property type="protein sequence ID" value="MBM6700471.1"/>
    <property type="molecule type" value="Genomic_DNA"/>
</dbReference>
<evidence type="ECO:0000256" key="3">
    <source>
        <dbReference type="ARBA" id="ARBA00022729"/>
    </source>
</evidence>
<feature type="chain" id="PRO_5036794338" evidence="4">
    <location>
        <begin position="22"/>
        <end position="453"/>
    </location>
</feature>
<keyword evidence="3 4" id="KW-0732">Signal</keyword>
<accession>A0A938WYY6</accession>
<dbReference type="InterPro" id="IPR006061">
    <property type="entry name" value="SBP_1_CS"/>
</dbReference>
<proteinExistence type="inferred from homology"/>
<dbReference type="AlphaFoldDB" id="A0A938WYY6"/>
<dbReference type="PANTHER" id="PTHR43649:SF14">
    <property type="entry name" value="BLR3389 PROTEIN"/>
    <property type="match status" value="1"/>
</dbReference>
<dbReference type="InterPro" id="IPR050490">
    <property type="entry name" value="Bact_solute-bd_prot1"/>
</dbReference>
<name>A0A938WYY6_9BIFI</name>
<evidence type="ECO:0000313" key="6">
    <source>
        <dbReference type="Proteomes" id="UP000718821"/>
    </source>
</evidence>
<dbReference type="InterPro" id="IPR006059">
    <property type="entry name" value="SBP"/>
</dbReference>
<dbReference type="Pfam" id="PF01547">
    <property type="entry name" value="SBP_bac_1"/>
    <property type="match status" value="1"/>
</dbReference>
<evidence type="ECO:0000256" key="1">
    <source>
        <dbReference type="ARBA" id="ARBA00008520"/>
    </source>
</evidence>
<dbReference type="GO" id="GO:0055085">
    <property type="term" value="P:transmembrane transport"/>
    <property type="evidence" value="ECO:0007669"/>
    <property type="project" value="InterPro"/>
</dbReference>
<dbReference type="RefSeq" id="WP_204469787.1">
    <property type="nucleotide sequence ID" value="NZ_JACLYU010000049.1"/>
</dbReference>
<evidence type="ECO:0000313" key="5">
    <source>
        <dbReference type="EMBL" id="MBM6700471.1"/>
    </source>
</evidence>
<sequence>MRNAKKLIAATAALATLTSLAACGSDSEGGDSAAYQGDANKAELVFWGWDSGNTMKDLIADFEKANPGITVKFNNTGTANDTSTALTNAIAAGKGAPDVVMLEDPTVTQFAVTEGLIDLTQYGAADLKDDYAAGPWNKLQYNGKPYALPIDSGPEVFFYNKAVFDKAGVDGEAIKTWDDYYEAAKKVRAIGSYMTNLAGSTNDYQPFTAQAWQAGAQPWKVDGENITINMTKDEGMKRYIDFQQKLIDEDLVDTKTQNWSDDWNHELNDGTLASLTIGAWMPINLMNGAPDQAGNWRVAQLPQWKEGEEVSAEDGGSALAITAQSKQQAAAYKFVEYLTHGEGADTMADTGTFPSLKRLLTSDSFTDPNKESNKKTNDFFGGQNVNEVLAEAAQRPVTEFQYLPYNPFAQSAYGDYISKAYATKEQTLEQAMENYGKALAEHGEQQGYTVTLK</sequence>